<keyword evidence="4" id="KW-1185">Reference proteome</keyword>
<proteinExistence type="predicted"/>
<evidence type="ECO:0000256" key="2">
    <source>
        <dbReference type="SAM" id="Phobius"/>
    </source>
</evidence>
<dbReference type="OrthoDB" id="3199651at2759"/>
<evidence type="ECO:0000313" key="4">
    <source>
        <dbReference type="Proteomes" id="UP000250043"/>
    </source>
</evidence>
<feature type="transmembrane region" description="Helical" evidence="2">
    <location>
        <begin position="42"/>
        <end position="59"/>
    </location>
</feature>
<dbReference type="EMBL" id="KV722425">
    <property type="protein sequence ID" value="OCH89515.1"/>
    <property type="molecule type" value="Genomic_DNA"/>
</dbReference>
<keyword evidence="2" id="KW-0812">Transmembrane</keyword>
<sequence>MPDNVRQKGSAVKSREDLPSPREGKAMRSVSPPLSHTPLRRFNYYIALAAAVLLAFYAWRILQWKAQVGGLWNLATGHKPSAAQAAWTTQTSGSAPEPAATRAENPSVEDRINELAQALGVPSRDLAAAIAGAVKEHIPPASLSSVAAHETGDAVRYLVDPSEAASSEAEQPTAPVKKGFQVIGDAVEAMVGLDDPSSDMA</sequence>
<keyword evidence="2" id="KW-0472">Membrane</keyword>
<reference evidence="3 4" key="1">
    <citation type="submission" date="2016-07" db="EMBL/GenBank/DDBJ databases">
        <title>Draft genome of the white-rot fungus Obba rivulosa 3A-2.</title>
        <authorList>
            <consortium name="DOE Joint Genome Institute"/>
            <person name="Miettinen O."/>
            <person name="Riley R."/>
            <person name="Acob R."/>
            <person name="Barry K."/>
            <person name="Cullen D."/>
            <person name="De Vries R."/>
            <person name="Hainaut M."/>
            <person name="Hatakka A."/>
            <person name="Henrissat B."/>
            <person name="Hilden K."/>
            <person name="Kuo R."/>
            <person name="Labutti K."/>
            <person name="Lipzen A."/>
            <person name="Makela M.R."/>
            <person name="Sandor L."/>
            <person name="Spatafora J.W."/>
            <person name="Grigoriev I.V."/>
            <person name="Hibbett D.S."/>
        </authorList>
    </citation>
    <scope>NUCLEOTIDE SEQUENCE [LARGE SCALE GENOMIC DNA]</scope>
    <source>
        <strain evidence="3 4">3A-2</strain>
    </source>
</reference>
<dbReference type="Proteomes" id="UP000250043">
    <property type="component" value="Unassembled WGS sequence"/>
</dbReference>
<evidence type="ECO:0000313" key="3">
    <source>
        <dbReference type="EMBL" id="OCH89515.1"/>
    </source>
</evidence>
<feature type="region of interest" description="Disordered" evidence="1">
    <location>
        <begin position="1"/>
        <end position="32"/>
    </location>
</feature>
<dbReference type="AlphaFoldDB" id="A0A8E2DIN7"/>
<keyword evidence="2" id="KW-1133">Transmembrane helix</keyword>
<feature type="compositionally biased region" description="Basic and acidic residues" evidence="1">
    <location>
        <begin position="13"/>
        <end position="26"/>
    </location>
</feature>
<protein>
    <submittedName>
        <fullName evidence="3">Uncharacterized protein</fullName>
    </submittedName>
</protein>
<name>A0A8E2DIN7_9APHY</name>
<accession>A0A8E2DIN7</accession>
<evidence type="ECO:0000256" key="1">
    <source>
        <dbReference type="SAM" id="MobiDB-lite"/>
    </source>
</evidence>
<organism evidence="3 4">
    <name type="scientific">Obba rivulosa</name>
    <dbReference type="NCBI Taxonomy" id="1052685"/>
    <lineage>
        <taxon>Eukaryota</taxon>
        <taxon>Fungi</taxon>
        <taxon>Dikarya</taxon>
        <taxon>Basidiomycota</taxon>
        <taxon>Agaricomycotina</taxon>
        <taxon>Agaricomycetes</taxon>
        <taxon>Polyporales</taxon>
        <taxon>Gelatoporiaceae</taxon>
        <taxon>Obba</taxon>
    </lineage>
</organism>
<gene>
    <name evidence="3" type="ORF">OBBRIDRAFT_794206</name>
</gene>